<dbReference type="PROSITE" id="PS50926">
    <property type="entry name" value="TRAM"/>
    <property type="match status" value="1"/>
</dbReference>
<dbReference type="GeneID" id="8241752"/>
<dbReference type="AlphaFoldDB" id="C1E1X6"/>
<dbReference type="eggNOG" id="KOG2187">
    <property type="taxonomic scope" value="Eukaryota"/>
</dbReference>
<dbReference type="InParanoid" id="C1E1X6"/>
<evidence type="ECO:0000256" key="2">
    <source>
        <dbReference type="ARBA" id="ARBA00022679"/>
    </source>
</evidence>
<gene>
    <name evidence="7" type="ORF">MICPUN_68096</name>
</gene>
<dbReference type="SUPFAM" id="SSF53335">
    <property type="entry name" value="S-adenosyl-L-methionine-dependent methyltransferases"/>
    <property type="match status" value="1"/>
</dbReference>
<evidence type="ECO:0000256" key="5">
    <source>
        <dbReference type="PROSITE-ProRule" id="PRU10015"/>
    </source>
</evidence>
<keyword evidence="3 4" id="KW-0949">S-adenosyl-L-methionine</keyword>
<proteinExistence type="inferred from homology"/>
<dbReference type="InterPro" id="IPR029063">
    <property type="entry name" value="SAM-dependent_MTases_sf"/>
</dbReference>
<dbReference type="PROSITE" id="PS01231">
    <property type="entry name" value="TRMA_2"/>
    <property type="match status" value="1"/>
</dbReference>
<organism evidence="7 8">
    <name type="scientific">Micromonas commoda (strain RCC299 / NOUM17 / CCMP2709)</name>
    <name type="common">Picoplanktonic green alga</name>
    <dbReference type="NCBI Taxonomy" id="296587"/>
    <lineage>
        <taxon>Eukaryota</taxon>
        <taxon>Viridiplantae</taxon>
        <taxon>Chlorophyta</taxon>
        <taxon>Mamiellophyceae</taxon>
        <taxon>Mamiellales</taxon>
        <taxon>Mamiellaceae</taxon>
        <taxon>Micromonas</taxon>
    </lineage>
</organism>
<dbReference type="FunCoup" id="C1E1X6">
    <property type="interactions" value="441"/>
</dbReference>
<keyword evidence="2 4" id="KW-0808">Transferase</keyword>
<evidence type="ECO:0000313" key="7">
    <source>
        <dbReference type="EMBL" id="ACO62243.1"/>
    </source>
</evidence>
<dbReference type="EMBL" id="CP001324">
    <property type="protein sequence ID" value="ACO62243.1"/>
    <property type="molecule type" value="Genomic_DNA"/>
</dbReference>
<feature type="binding site" evidence="4">
    <location>
        <position position="332"/>
    </location>
    <ligand>
        <name>S-adenosyl-L-methionine</name>
        <dbReference type="ChEBI" id="CHEBI:59789"/>
    </ligand>
</feature>
<evidence type="ECO:0000259" key="6">
    <source>
        <dbReference type="PROSITE" id="PS50926"/>
    </source>
</evidence>
<dbReference type="NCBIfam" id="TIGR00479">
    <property type="entry name" value="rumA"/>
    <property type="match status" value="1"/>
</dbReference>
<evidence type="ECO:0000256" key="3">
    <source>
        <dbReference type="ARBA" id="ARBA00022691"/>
    </source>
</evidence>
<keyword evidence="8" id="KW-1185">Reference proteome</keyword>
<comment type="similarity">
    <text evidence="4">Belongs to the class I-like SAM-binding methyltransferase superfamily. RNA M5U methyltransferase family.</text>
</comment>
<feature type="binding site" evidence="4">
    <location>
        <position position="301"/>
    </location>
    <ligand>
        <name>S-adenosyl-L-methionine</name>
        <dbReference type="ChEBI" id="CHEBI:59789"/>
    </ligand>
</feature>
<dbReference type="SUPFAM" id="SSF50249">
    <property type="entry name" value="Nucleic acid-binding proteins"/>
    <property type="match status" value="1"/>
</dbReference>
<dbReference type="GO" id="GO:0008757">
    <property type="term" value="F:S-adenosylmethionine-dependent methyltransferase activity"/>
    <property type="evidence" value="ECO:0007669"/>
    <property type="project" value="UniProtKB-ARBA"/>
</dbReference>
<dbReference type="InterPro" id="IPR012340">
    <property type="entry name" value="NA-bd_OB-fold"/>
</dbReference>
<dbReference type="Proteomes" id="UP000002009">
    <property type="component" value="Chromosome 3"/>
</dbReference>
<dbReference type="Gene3D" id="2.40.50.1070">
    <property type="match status" value="1"/>
</dbReference>
<dbReference type="GO" id="GO:0008173">
    <property type="term" value="F:RNA methyltransferase activity"/>
    <property type="evidence" value="ECO:0007669"/>
    <property type="project" value="InterPro"/>
</dbReference>
<feature type="binding site" evidence="4">
    <location>
        <position position="353"/>
    </location>
    <ligand>
        <name>S-adenosyl-L-methionine</name>
        <dbReference type="ChEBI" id="CHEBI:59789"/>
    </ligand>
</feature>
<dbReference type="FunFam" id="3.40.50.150:FF:000009">
    <property type="entry name" value="23S rRNA (Uracil(1939)-C(5))-methyltransferase RlmD"/>
    <property type="match status" value="1"/>
</dbReference>
<dbReference type="Gene3D" id="2.40.50.140">
    <property type="entry name" value="Nucleic acid-binding proteins"/>
    <property type="match status" value="1"/>
</dbReference>
<name>C1E1X6_MICCC</name>
<feature type="domain" description="TRAM" evidence="6">
    <location>
        <begin position="1"/>
        <end position="58"/>
    </location>
</feature>
<evidence type="ECO:0000256" key="4">
    <source>
        <dbReference type="PROSITE-ProRule" id="PRU01024"/>
    </source>
</evidence>
<dbReference type="STRING" id="296587.C1E1X6"/>
<protein>
    <recommendedName>
        <fullName evidence="6">TRAM domain-containing protein</fullName>
    </recommendedName>
</protein>
<keyword evidence="1 4" id="KW-0489">Methyltransferase</keyword>
<dbReference type="OMA" id="GGCKWQH"/>
<sequence length="473" mass="49950">KSGDVLTLECTSLAFGGRGVCKLPGGFVVFCDRAVPGETLEARVTSLKGGGRFAEATKVSSISPCEHRTAAPCPHFERCGGCTWQDIAYAHQLTMKRDQVVDVMTRVAKVDQTRVQNIVGDCVPSDKTERYRNKMEFAFGPGANGRGVVIGLRPSGNHSDLVEIGNPDGCLLQHPVADEVLRGCRAHLDSNGNSSLLDAFNRRTGEGVLRSLTVRVAVDENGETIAAVDIAAATRGDDEDAALRGLAEAIAKVRGVASSGGGDADGEGWSGEDVEVLSGAATLPMKLRGVTFALSAPSFFQTNTDQAEKLVAAVEDACGFSGDGTEVVLDLFCGVGTLGLCVAKKAKHVFGWEVVPEAVKDAERNAEANGITNATFRRGDLAKLKASLPGPDIVIADPARAGMDESLVKVLRSIGAERIVYVSCNPATQARDLLRLKGGDGGEGARYDVRYCTPVDMFPHTPHVETVVVLDRI</sequence>
<dbReference type="InterPro" id="IPR030391">
    <property type="entry name" value="MeTrfase_TrmA_CS"/>
</dbReference>
<feature type="non-terminal residue" evidence="7">
    <location>
        <position position="1"/>
    </location>
</feature>
<dbReference type="OrthoDB" id="10250660at2759"/>
<dbReference type="RefSeq" id="XP_002500985.1">
    <property type="nucleotide sequence ID" value="XM_002500939.1"/>
</dbReference>
<reference evidence="7 8" key="1">
    <citation type="journal article" date="2009" name="Science">
        <title>Green evolution and dynamic adaptations revealed by genomes of the marine picoeukaryotes Micromonas.</title>
        <authorList>
            <person name="Worden A.Z."/>
            <person name="Lee J.H."/>
            <person name="Mock T."/>
            <person name="Rouze P."/>
            <person name="Simmons M.P."/>
            <person name="Aerts A.L."/>
            <person name="Allen A.E."/>
            <person name="Cuvelier M.L."/>
            <person name="Derelle E."/>
            <person name="Everett M.V."/>
            <person name="Foulon E."/>
            <person name="Grimwood J."/>
            <person name="Gundlach H."/>
            <person name="Henrissat B."/>
            <person name="Napoli C."/>
            <person name="McDonald S.M."/>
            <person name="Parker M.S."/>
            <person name="Rombauts S."/>
            <person name="Salamov A."/>
            <person name="Von Dassow P."/>
            <person name="Badger J.H."/>
            <person name="Coutinho P.M."/>
            <person name="Demir E."/>
            <person name="Dubchak I."/>
            <person name="Gentemann C."/>
            <person name="Eikrem W."/>
            <person name="Gready J.E."/>
            <person name="John U."/>
            <person name="Lanier W."/>
            <person name="Lindquist E.A."/>
            <person name="Lucas S."/>
            <person name="Mayer K.F."/>
            <person name="Moreau H."/>
            <person name="Not F."/>
            <person name="Otillar R."/>
            <person name="Panaud O."/>
            <person name="Pangilinan J."/>
            <person name="Paulsen I."/>
            <person name="Piegu B."/>
            <person name="Poliakov A."/>
            <person name="Robbens S."/>
            <person name="Schmutz J."/>
            <person name="Toulza E."/>
            <person name="Wyss T."/>
            <person name="Zelensky A."/>
            <person name="Zhou K."/>
            <person name="Armbrust E.V."/>
            <person name="Bhattacharya D."/>
            <person name="Goodenough U.W."/>
            <person name="Van de Peer Y."/>
            <person name="Grigoriev I.V."/>
        </authorList>
    </citation>
    <scope>NUCLEOTIDE SEQUENCE [LARGE SCALE GENOMIC DNA]</scope>
    <source>
        <strain evidence="8">RCC299 / NOUM17</strain>
    </source>
</reference>
<feature type="active site" evidence="5">
    <location>
        <position position="424"/>
    </location>
</feature>
<accession>C1E1X6</accession>
<feature type="active site" description="Nucleophile" evidence="4">
    <location>
        <position position="424"/>
    </location>
</feature>
<dbReference type="KEGG" id="mis:MICPUN_68096"/>
<dbReference type="Gene3D" id="3.40.50.150">
    <property type="entry name" value="Vaccinia Virus protein VP39"/>
    <property type="match status" value="1"/>
</dbReference>
<evidence type="ECO:0000256" key="1">
    <source>
        <dbReference type="ARBA" id="ARBA00022603"/>
    </source>
</evidence>
<feature type="binding site" evidence="4">
    <location>
        <position position="397"/>
    </location>
    <ligand>
        <name>S-adenosyl-L-methionine</name>
        <dbReference type="ChEBI" id="CHEBI:59789"/>
    </ligand>
</feature>
<dbReference type="PROSITE" id="PS51687">
    <property type="entry name" value="SAM_MT_RNA_M5U"/>
    <property type="match status" value="1"/>
</dbReference>
<dbReference type="InterPro" id="IPR025714">
    <property type="entry name" value="Methyltranfer_dom"/>
</dbReference>
<dbReference type="GO" id="GO:0006396">
    <property type="term" value="P:RNA processing"/>
    <property type="evidence" value="ECO:0007669"/>
    <property type="project" value="InterPro"/>
</dbReference>
<dbReference type="InterPro" id="IPR010280">
    <property type="entry name" value="U5_MeTrfase_fam"/>
</dbReference>
<dbReference type="PANTHER" id="PTHR11061:SF30">
    <property type="entry name" value="TRNA (URACIL(54)-C(5))-METHYLTRANSFERASE"/>
    <property type="match status" value="1"/>
</dbReference>
<dbReference type="CDD" id="cd02440">
    <property type="entry name" value="AdoMet_MTases"/>
    <property type="match status" value="1"/>
</dbReference>
<evidence type="ECO:0000313" key="8">
    <source>
        <dbReference type="Proteomes" id="UP000002009"/>
    </source>
</evidence>
<dbReference type="GO" id="GO:0001510">
    <property type="term" value="P:RNA methylation"/>
    <property type="evidence" value="ECO:0007669"/>
    <property type="project" value="UniProtKB-ARBA"/>
</dbReference>
<dbReference type="Pfam" id="PF13847">
    <property type="entry name" value="Methyltransf_31"/>
    <property type="match status" value="1"/>
</dbReference>
<dbReference type="InterPro" id="IPR030390">
    <property type="entry name" value="MeTrfase_TrmA_AS"/>
</dbReference>
<dbReference type="PROSITE" id="PS01230">
    <property type="entry name" value="TRMA_1"/>
    <property type="match status" value="1"/>
</dbReference>
<dbReference type="InterPro" id="IPR002792">
    <property type="entry name" value="TRAM_dom"/>
</dbReference>
<feature type="non-terminal residue" evidence="7">
    <location>
        <position position="473"/>
    </location>
</feature>
<dbReference type="PANTHER" id="PTHR11061">
    <property type="entry name" value="RNA M5U METHYLTRANSFERASE"/>
    <property type="match status" value="1"/>
</dbReference>